<name>A0ABR9CQH1_9HYPH</name>
<dbReference type="Proteomes" id="UP000632063">
    <property type="component" value="Unassembled WGS sequence"/>
</dbReference>
<dbReference type="Gene3D" id="2.40.160.20">
    <property type="match status" value="1"/>
</dbReference>
<protein>
    <submittedName>
        <fullName evidence="1">DUF3237 domain-containing protein</fullName>
    </submittedName>
</protein>
<reference evidence="2" key="1">
    <citation type="submission" date="2020-09" db="EMBL/GenBank/DDBJ databases">
        <title>The genome sequence of strain Labrenzia suaedae 4C16A.</title>
        <authorList>
            <person name="Liu Y."/>
        </authorList>
    </citation>
    <scope>NUCLEOTIDE SEQUENCE [LARGE SCALE GENOMIC DNA]</scope>
    <source>
        <strain evidence="2">4C16A</strain>
    </source>
</reference>
<comment type="caution">
    <text evidence="1">The sequence shown here is derived from an EMBL/GenBank/DDBJ whole genome shotgun (WGS) entry which is preliminary data.</text>
</comment>
<organism evidence="1 2">
    <name type="scientific">Roseibium litorale</name>
    <dbReference type="NCBI Taxonomy" id="2803841"/>
    <lineage>
        <taxon>Bacteria</taxon>
        <taxon>Pseudomonadati</taxon>
        <taxon>Pseudomonadota</taxon>
        <taxon>Alphaproteobacteria</taxon>
        <taxon>Hyphomicrobiales</taxon>
        <taxon>Stappiaceae</taxon>
        <taxon>Roseibium</taxon>
    </lineage>
</organism>
<evidence type="ECO:0000313" key="1">
    <source>
        <dbReference type="EMBL" id="MBD8892660.1"/>
    </source>
</evidence>
<accession>A0ABR9CQH1</accession>
<sequence>MHNLDILNDFPAGTLETSLLWEALVDIGERRDLGTGPFGARGIVPILGGAFRGGVGMGAAREDFHGSIEPGGADRQTLRADGAKELDALYEMRVADQTVLTIRNCVVVDEQVAGPRYAISRIHVTAPEGRWSWLNRRLIIGTLQSTRPTRPAVIIRGWLACQTPVDT</sequence>
<keyword evidence="2" id="KW-1185">Reference proteome</keyword>
<reference evidence="1 2" key="2">
    <citation type="journal article" date="2021" name="Int. J. Syst. Evol. Microbiol.">
        <title>Roseibium litorale sp. nov., isolated from a tidal flat sediment and proposal for the reclassification of Labrenzia polysiphoniae as Roseibium polysiphoniae comb. nov.</title>
        <authorList>
            <person name="Liu Y."/>
            <person name="Pei T."/>
            <person name="Du J."/>
            <person name="Chao M."/>
            <person name="Deng M.R."/>
            <person name="Zhu H."/>
        </authorList>
    </citation>
    <scope>NUCLEOTIDE SEQUENCE [LARGE SCALE GENOMIC DNA]</scope>
    <source>
        <strain evidence="1 2">4C16A</strain>
    </source>
</reference>
<dbReference type="Pfam" id="PF11578">
    <property type="entry name" value="DUF3237"/>
    <property type="match status" value="1"/>
</dbReference>
<proteinExistence type="predicted"/>
<dbReference type="RefSeq" id="WP_192148785.1">
    <property type="nucleotide sequence ID" value="NZ_JACYXI010000008.1"/>
</dbReference>
<evidence type="ECO:0000313" key="2">
    <source>
        <dbReference type="Proteomes" id="UP000632063"/>
    </source>
</evidence>
<dbReference type="EMBL" id="JACYXI010000008">
    <property type="protein sequence ID" value="MBD8892660.1"/>
    <property type="molecule type" value="Genomic_DNA"/>
</dbReference>
<gene>
    <name evidence="1" type="ORF">IG616_14030</name>
</gene>